<accession>A0ABW3SMK3</accession>
<feature type="signal peptide" evidence="1">
    <location>
        <begin position="1"/>
        <end position="23"/>
    </location>
</feature>
<evidence type="ECO:0000313" key="3">
    <source>
        <dbReference type="Proteomes" id="UP001597094"/>
    </source>
</evidence>
<dbReference type="Pfam" id="PF13557">
    <property type="entry name" value="Phenol_MetA_deg"/>
    <property type="match status" value="1"/>
</dbReference>
<evidence type="ECO:0000256" key="1">
    <source>
        <dbReference type="SAM" id="SignalP"/>
    </source>
</evidence>
<name>A0ABW3SMK3_9BACT</name>
<feature type="chain" id="PRO_5046047194" evidence="1">
    <location>
        <begin position="24"/>
        <end position="259"/>
    </location>
</feature>
<comment type="caution">
    <text evidence="2">The sequence shown here is derived from an EMBL/GenBank/DDBJ whole genome shotgun (WGS) entry which is preliminary data.</text>
</comment>
<keyword evidence="1" id="KW-0732">Signal</keyword>
<evidence type="ECO:0000313" key="2">
    <source>
        <dbReference type="EMBL" id="MFD1185127.1"/>
    </source>
</evidence>
<reference evidence="3" key="1">
    <citation type="journal article" date="2019" name="Int. J. Syst. Evol. Microbiol.">
        <title>The Global Catalogue of Microorganisms (GCM) 10K type strain sequencing project: providing services to taxonomists for standard genome sequencing and annotation.</title>
        <authorList>
            <consortium name="The Broad Institute Genomics Platform"/>
            <consortium name="The Broad Institute Genome Sequencing Center for Infectious Disease"/>
            <person name="Wu L."/>
            <person name="Ma J."/>
        </authorList>
    </citation>
    <scope>NUCLEOTIDE SEQUENCE [LARGE SCALE GENOMIC DNA]</scope>
    <source>
        <strain evidence="3">JCM 31319</strain>
    </source>
</reference>
<organism evidence="2 3">
    <name type="scientific">Pontibacter rugosus</name>
    <dbReference type="NCBI Taxonomy" id="1745966"/>
    <lineage>
        <taxon>Bacteria</taxon>
        <taxon>Pseudomonadati</taxon>
        <taxon>Bacteroidota</taxon>
        <taxon>Cytophagia</taxon>
        <taxon>Cytophagales</taxon>
        <taxon>Hymenobacteraceae</taxon>
        <taxon>Pontibacter</taxon>
    </lineage>
</organism>
<keyword evidence="3" id="KW-1185">Reference proteome</keyword>
<dbReference type="EMBL" id="JBHTLD010000012">
    <property type="protein sequence ID" value="MFD1185127.1"/>
    <property type="molecule type" value="Genomic_DNA"/>
</dbReference>
<sequence>MKSIKLLLAVVGFLLLTLEQSYGQEQVEKISSGRPDLTQGTYTVPQGMVQVEAGLTLWQDTQNEDKTTSHAYPNVLVRAGILKGLELRLQSMIQDSVIENSSGRRKVNGIGPLNVALRVQLWEQNGLLPQAALQSGLNLPVGSKEVTPRHADPEFVLALSHELNQRFDLTYNLGYSWEESEPLQSYGVNLTADVSDKLMTYIEVLGEKQKGEKAEHFADMGLMFLLQNNLQLDVGAGIGLSKAAPDLFITTGISFRLPR</sequence>
<dbReference type="InterPro" id="IPR025737">
    <property type="entry name" value="FApF"/>
</dbReference>
<proteinExistence type="predicted"/>
<protein>
    <submittedName>
        <fullName evidence="2">Transporter</fullName>
    </submittedName>
</protein>
<dbReference type="Proteomes" id="UP001597094">
    <property type="component" value="Unassembled WGS sequence"/>
</dbReference>
<gene>
    <name evidence="2" type="ORF">ACFQ2O_02835</name>
</gene>
<dbReference type="RefSeq" id="WP_377522759.1">
    <property type="nucleotide sequence ID" value="NZ_JBHTLD010000012.1"/>
</dbReference>